<accession>A0A7G8TCY1</accession>
<evidence type="ECO:0000259" key="2">
    <source>
        <dbReference type="Pfam" id="PF01337"/>
    </source>
</evidence>
<evidence type="ECO:0000313" key="4">
    <source>
        <dbReference type="EMBL" id="QNK41472.1"/>
    </source>
</evidence>
<evidence type="ECO:0000313" key="5">
    <source>
        <dbReference type="Proteomes" id="UP000469440"/>
    </source>
</evidence>
<dbReference type="KEGG" id="cfem:HCR03_04150"/>
<feature type="domain" description="Barstar (barnase inhibitor)" evidence="2">
    <location>
        <begin position="12"/>
        <end position="94"/>
    </location>
</feature>
<sequence length="101" mass="11921">MNYTKYFIPKERVLDFSKCKYLGEIHQVIQQELELPEWYGQNLDALWDSITGIMYVPADITIIFKPETEQSQELTSEISKIIDVFKEAAQEYNEITLHVEM</sequence>
<keyword evidence="5" id="KW-1185">Reference proteome</keyword>
<reference evidence="4 6" key="2">
    <citation type="submission" date="2020-08" db="EMBL/GenBank/DDBJ databases">
        <title>The isolate Caproiciproducens sp. 7D4C2 produces n-caproate at mildly acidic conditions from hexoses: genome and rBOX comparison with related strains and chain-elongating bacteria.</title>
        <authorList>
            <person name="Esquivel-Elizondo S."/>
            <person name="Bagci C."/>
            <person name="Temovska M."/>
            <person name="Jeon B.S."/>
            <person name="Bessarab I."/>
            <person name="Williams R.B.H."/>
            <person name="Huson D.H."/>
            <person name="Angenent L.T."/>
        </authorList>
    </citation>
    <scope>NUCLEOTIDE SEQUENCE [LARGE SCALE GENOMIC DNA]</scope>
    <source>
        <strain evidence="4 6">7D4C2</strain>
    </source>
</reference>
<dbReference type="EMBL" id="VWXL01000003">
    <property type="protein sequence ID" value="MVB09462.1"/>
    <property type="molecule type" value="Genomic_DNA"/>
</dbReference>
<dbReference type="Gene3D" id="3.30.370.10">
    <property type="entry name" value="Barstar-like"/>
    <property type="match status" value="1"/>
</dbReference>
<organism evidence="3 5">
    <name type="scientific">Caproicibacter fermentans</name>
    <dbReference type="NCBI Taxonomy" id="2576756"/>
    <lineage>
        <taxon>Bacteria</taxon>
        <taxon>Bacillati</taxon>
        <taxon>Bacillota</taxon>
        <taxon>Clostridia</taxon>
        <taxon>Eubacteriales</taxon>
        <taxon>Acutalibacteraceae</taxon>
        <taxon>Caproicibacter</taxon>
    </lineage>
</organism>
<dbReference type="InterPro" id="IPR000468">
    <property type="entry name" value="Barstar"/>
</dbReference>
<evidence type="ECO:0000313" key="6">
    <source>
        <dbReference type="Proteomes" id="UP000515909"/>
    </source>
</evidence>
<name>A0A6N8HUT0_9FIRM</name>
<proteinExistence type="inferred from homology"/>
<reference evidence="3 5" key="1">
    <citation type="submission" date="2019-09" db="EMBL/GenBank/DDBJ databases">
        <title>Genome sequence of Clostridium sp. EA1.</title>
        <authorList>
            <person name="Poehlein A."/>
            <person name="Bengelsdorf F.R."/>
            <person name="Daniel R."/>
        </authorList>
    </citation>
    <scope>NUCLEOTIDE SEQUENCE [LARGE SCALE GENOMIC DNA]</scope>
    <source>
        <strain evidence="3 5">EA1</strain>
    </source>
</reference>
<gene>
    <name evidence="3" type="ORF">CAFE_01180</name>
    <name evidence="4" type="ORF">HCR03_04150</name>
</gene>
<comment type="similarity">
    <text evidence="1">Belongs to the barstar family.</text>
</comment>
<dbReference type="AlphaFoldDB" id="A0A6N8HUT0"/>
<evidence type="ECO:0000313" key="3">
    <source>
        <dbReference type="EMBL" id="MVB09462.1"/>
    </source>
</evidence>
<dbReference type="SUPFAM" id="SSF52038">
    <property type="entry name" value="Barstar-related"/>
    <property type="match status" value="1"/>
</dbReference>
<accession>A0A6N8HUT0</accession>
<dbReference type="OrthoDB" id="7575400at2"/>
<dbReference type="Proteomes" id="UP000515909">
    <property type="component" value="Chromosome"/>
</dbReference>
<dbReference type="Pfam" id="PF01337">
    <property type="entry name" value="Barstar"/>
    <property type="match status" value="1"/>
</dbReference>
<protein>
    <submittedName>
        <fullName evidence="3 4">Barstar</fullName>
    </submittedName>
</protein>
<dbReference type="EMBL" id="CP060286">
    <property type="protein sequence ID" value="QNK41472.1"/>
    <property type="molecule type" value="Genomic_DNA"/>
</dbReference>
<dbReference type="InterPro" id="IPR035905">
    <property type="entry name" value="Barstar-like_sf"/>
</dbReference>
<evidence type="ECO:0000256" key="1">
    <source>
        <dbReference type="ARBA" id="ARBA00006845"/>
    </source>
</evidence>
<dbReference type="RefSeq" id="WP_156989484.1">
    <property type="nucleotide sequence ID" value="NZ_CP060286.1"/>
</dbReference>
<dbReference type="Proteomes" id="UP000469440">
    <property type="component" value="Unassembled WGS sequence"/>
</dbReference>